<dbReference type="InterPro" id="IPR024688">
    <property type="entry name" value="Mac_dom"/>
</dbReference>
<evidence type="ECO:0000256" key="2">
    <source>
        <dbReference type="ARBA" id="ARBA00022679"/>
    </source>
</evidence>
<keyword evidence="2 5" id="KW-0808">Transferase</keyword>
<evidence type="ECO:0000256" key="5">
    <source>
        <dbReference type="RuleBase" id="RU367021"/>
    </source>
</evidence>
<protein>
    <recommendedName>
        <fullName evidence="5">Acetyltransferase</fullName>
        <ecNumber evidence="5">2.3.1.-</ecNumber>
    </recommendedName>
</protein>
<accession>A0A0R1YTZ6</accession>
<dbReference type="PATRIC" id="fig|1423784.4.peg.775"/>
<dbReference type="GO" id="GO:0008870">
    <property type="term" value="F:galactoside O-acetyltransferase activity"/>
    <property type="evidence" value="ECO:0007669"/>
    <property type="project" value="TreeGrafter"/>
</dbReference>
<evidence type="ECO:0000256" key="3">
    <source>
        <dbReference type="ARBA" id="ARBA00022737"/>
    </source>
</evidence>
<dbReference type="Pfam" id="PF12464">
    <property type="entry name" value="Mac"/>
    <property type="match status" value="1"/>
</dbReference>
<evidence type="ECO:0000256" key="1">
    <source>
        <dbReference type="ARBA" id="ARBA00007274"/>
    </source>
</evidence>
<sequence length="187" mass="20449">MTVTLTEKEKMLAGQRYLNTDPELAEDRRRNRLLVDEFNRVAREDPKAGSQLIKQIFHQTGEKVDVQSPFQCDYGYTISVGENFFANYGCTFIDVGQITIGKNAMLGPNTSIYSVNHPLDAAERNENYEYPGNVTIGDNLWVGGNATIVPGVTLGDNVVVAAGAVVTKSFGDNVLIGGNPARVLKHL</sequence>
<comment type="caution">
    <text evidence="7">The sequence shown here is derived from an EMBL/GenBank/DDBJ whole genome shotgun (WGS) entry which is preliminary data.</text>
</comment>
<comment type="similarity">
    <text evidence="1 5">Belongs to the transferase hexapeptide repeat family.</text>
</comment>
<proteinExistence type="inferred from homology"/>
<name>A0A0R1YTZ6_9LACO</name>
<dbReference type="PANTHER" id="PTHR43017:SF1">
    <property type="entry name" value="ACETYLTRANSFERASE YJL218W-RELATED"/>
    <property type="match status" value="1"/>
</dbReference>
<evidence type="ECO:0000313" key="8">
    <source>
        <dbReference type="Proteomes" id="UP000051957"/>
    </source>
</evidence>
<keyword evidence="3" id="KW-0677">Repeat</keyword>
<evidence type="ECO:0000313" key="7">
    <source>
        <dbReference type="EMBL" id="KRM45666.1"/>
    </source>
</evidence>
<dbReference type="InterPro" id="IPR001451">
    <property type="entry name" value="Hexapep"/>
</dbReference>
<dbReference type="EC" id="2.3.1.-" evidence="5"/>
<dbReference type="InterPro" id="IPR011004">
    <property type="entry name" value="Trimer_LpxA-like_sf"/>
</dbReference>
<dbReference type="Pfam" id="PF14602">
    <property type="entry name" value="Hexapep_2"/>
    <property type="match status" value="1"/>
</dbReference>
<dbReference type="PANTHER" id="PTHR43017">
    <property type="entry name" value="GALACTOSIDE O-ACETYLTRANSFERASE"/>
    <property type="match status" value="1"/>
</dbReference>
<dbReference type="Gene3D" id="2.160.10.10">
    <property type="entry name" value="Hexapeptide repeat proteins"/>
    <property type="match status" value="1"/>
</dbReference>
<dbReference type="SMART" id="SM01266">
    <property type="entry name" value="Mac"/>
    <property type="match status" value="1"/>
</dbReference>
<dbReference type="Proteomes" id="UP000051957">
    <property type="component" value="Unassembled WGS sequence"/>
</dbReference>
<keyword evidence="4 5" id="KW-0012">Acyltransferase</keyword>
<dbReference type="InterPro" id="IPR039369">
    <property type="entry name" value="LacA-like"/>
</dbReference>
<dbReference type="FunFam" id="2.160.10.10:FF:000025">
    <property type="entry name" value="Hexapeptide-repeat containing-acetyltransferase"/>
    <property type="match status" value="1"/>
</dbReference>
<dbReference type="CDD" id="cd03357">
    <property type="entry name" value="LbH_MAT_GAT"/>
    <property type="match status" value="1"/>
</dbReference>
<organism evidence="7 8">
    <name type="scientific">Lentilactobacillus parabuchneri DSM 5707 = NBRC 107865</name>
    <dbReference type="NCBI Taxonomy" id="1423784"/>
    <lineage>
        <taxon>Bacteria</taxon>
        <taxon>Bacillati</taxon>
        <taxon>Bacillota</taxon>
        <taxon>Bacilli</taxon>
        <taxon>Lactobacillales</taxon>
        <taxon>Lactobacillaceae</taxon>
        <taxon>Lentilactobacillus</taxon>
    </lineage>
</organism>
<feature type="domain" description="Maltose/galactoside acetyltransferase" evidence="6">
    <location>
        <begin position="8"/>
        <end position="62"/>
    </location>
</feature>
<reference evidence="7 8" key="1">
    <citation type="journal article" date="2015" name="Genome Announc.">
        <title>Expanding the biotechnology potential of lactobacilli through comparative genomics of 213 strains and associated genera.</title>
        <authorList>
            <person name="Sun Z."/>
            <person name="Harris H.M."/>
            <person name="McCann A."/>
            <person name="Guo C."/>
            <person name="Argimon S."/>
            <person name="Zhang W."/>
            <person name="Yang X."/>
            <person name="Jeffery I.B."/>
            <person name="Cooney J.C."/>
            <person name="Kagawa T.F."/>
            <person name="Liu W."/>
            <person name="Song Y."/>
            <person name="Salvetti E."/>
            <person name="Wrobel A."/>
            <person name="Rasinkangas P."/>
            <person name="Parkhill J."/>
            <person name="Rea M.C."/>
            <person name="O'Sullivan O."/>
            <person name="Ritari J."/>
            <person name="Douillard F.P."/>
            <person name="Paul Ross R."/>
            <person name="Yang R."/>
            <person name="Briner A.E."/>
            <person name="Felis G.E."/>
            <person name="de Vos W.M."/>
            <person name="Barrangou R."/>
            <person name="Klaenhammer T.R."/>
            <person name="Caufield P.W."/>
            <person name="Cui Y."/>
            <person name="Zhang H."/>
            <person name="O'Toole P.W."/>
        </authorList>
    </citation>
    <scope>NUCLEOTIDE SEQUENCE [LARGE SCALE GENOMIC DNA]</scope>
    <source>
        <strain evidence="7 8">DSM 5707</strain>
    </source>
</reference>
<dbReference type="SUPFAM" id="SSF51161">
    <property type="entry name" value="Trimeric LpxA-like enzymes"/>
    <property type="match status" value="1"/>
</dbReference>
<dbReference type="EMBL" id="AZGK01000014">
    <property type="protein sequence ID" value="KRM45666.1"/>
    <property type="molecule type" value="Genomic_DNA"/>
</dbReference>
<gene>
    <name evidence="7" type="ORF">FC51_GL000771</name>
</gene>
<evidence type="ECO:0000259" key="6">
    <source>
        <dbReference type="SMART" id="SM01266"/>
    </source>
</evidence>
<evidence type="ECO:0000256" key="4">
    <source>
        <dbReference type="ARBA" id="ARBA00023315"/>
    </source>
</evidence>
<dbReference type="AlphaFoldDB" id="A0A0R1YTZ6"/>